<feature type="transmembrane region" description="Helical" evidence="1">
    <location>
        <begin position="84"/>
        <end position="101"/>
    </location>
</feature>
<protein>
    <submittedName>
        <fullName evidence="3">Uncharacterized protein</fullName>
    </submittedName>
</protein>
<keyword evidence="1" id="KW-1133">Transmembrane helix</keyword>
<organism evidence="3">
    <name type="scientific">Pararge aegeria</name>
    <name type="common">speckled wood butterfly</name>
    <dbReference type="NCBI Taxonomy" id="116150"/>
    <lineage>
        <taxon>Eukaryota</taxon>
        <taxon>Metazoa</taxon>
        <taxon>Ecdysozoa</taxon>
        <taxon>Arthropoda</taxon>
        <taxon>Hexapoda</taxon>
        <taxon>Insecta</taxon>
        <taxon>Pterygota</taxon>
        <taxon>Neoptera</taxon>
        <taxon>Endopterygota</taxon>
        <taxon>Lepidoptera</taxon>
        <taxon>Glossata</taxon>
        <taxon>Ditrysia</taxon>
        <taxon>Papilionoidea</taxon>
        <taxon>Nymphalidae</taxon>
        <taxon>Satyrinae</taxon>
        <taxon>Satyrini</taxon>
        <taxon>Parargina</taxon>
        <taxon>Pararge</taxon>
    </lineage>
</organism>
<dbReference type="EMBL" id="GAIX01012550">
    <property type="protein sequence ID" value="JAA80010.1"/>
    <property type="molecule type" value="Transcribed_RNA"/>
</dbReference>
<evidence type="ECO:0000313" key="3">
    <source>
        <dbReference type="EMBL" id="JAA80010.1"/>
    </source>
</evidence>
<keyword evidence="1" id="KW-0812">Transmembrane</keyword>
<dbReference type="AlphaFoldDB" id="S4P1C7"/>
<sequence length="102" mass="11514">MLLILKGELVFFIECLLVDRGVEHCIGHGELFMIKSSSSPPTIIKPLVPFSFSCGLFPSTSITVESDLDEEHESPSLRRCSNNFLMFFLVLLCVLLRNFSLF</sequence>
<reference evidence="3" key="2">
    <citation type="submission" date="2013-05" db="EMBL/GenBank/DDBJ databases">
        <authorList>
            <person name="Carter J.-M."/>
            <person name="Baker S.C."/>
            <person name="Pink R."/>
            <person name="Carter D.R.F."/>
            <person name="Collins A."/>
            <person name="Tomlin J."/>
            <person name="Gibbs M."/>
            <person name="Breuker C.J."/>
        </authorList>
    </citation>
    <scope>NUCLEOTIDE SEQUENCE</scope>
    <source>
        <tissue evidence="3">Ovary</tissue>
    </source>
</reference>
<evidence type="ECO:0000256" key="2">
    <source>
        <dbReference type="SAM" id="SignalP"/>
    </source>
</evidence>
<name>S4P1C7_9NEOP</name>
<reference evidence="3" key="1">
    <citation type="journal article" date="2013" name="BMC Genomics">
        <title>Unscrambling butterfly oogenesis.</title>
        <authorList>
            <person name="Carter J.M."/>
            <person name="Baker S.C."/>
            <person name="Pink R."/>
            <person name="Carter D.R."/>
            <person name="Collins A."/>
            <person name="Tomlin J."/>
            <person name="Gibbs M."/>
            <person name="Breuker C.J."/>
        </authorList>
    </citation>
    <scope>NUCLEOTIDE SEQUENCE</scope>
    <source>
        <tissue evidence="3">Ovary</tissue>
    </source>
</reference>
<feature type="non-terminal residue" evidence="3">
    <location>
        <position position="102"/>
    </location>
</feature>
<keyword evidence="1" id="KW-0472">Membrane</keyword>
<evidence type="ECO:0000256" key="1">
    <source>
        <dbReference type="SAM" id="Phobius"/>
    </source>
</evidence>
<accession>S4P1C7</accession>
<feature type="chain" id="PRO_5012633085" evidence="2">
    <location>
        <begin position="16"/>
        <end position="102"/>
    </location>
</feature>
<proteinExistence type="predicted"/>
<feature type="signal peptide" evidence="2">
    <location>
        <begin position="1"/>
        <end position="15"/>
    </location>
</feature>
<keyword evidence="2" id="KW-0732">Signal</keyword>